<feature type="region of interest" description="Disordered" evidence="1">
    <location>
        <begin position="1"/>
        <end position="27"/>
    </location>
</feature>
<reference evidence="2" key="1">
    <citation type="submission" date="2020-05" db="EMBL/GenBank/DDBJ databases">
        <title>WGS assembly of Panicum virgatum.</title>
        <authorList>
            <person name="Lovell J.T."/>
            <person name="Jenkins J."/>
            <person name="Shu S."/>
            <person name="Juenger T.E."/>
            <person name="Schmutz J."/>
        </authorList>
    </citation>
    <scope>NUCLEOTIDE SEQUENCE</scope>
    <source>
        <strain evidence="2">AP13</strain>
    </source>
</reference>
<evidence type="ECO:0000256" key="1">
    <source>
        <dbReference type="SAM" id="MobiDB-lite"/>
    </source>
</evidence>
<accession>A0A8T0URI6</accession>
<feature type="compositionally biased region" description="Low complexity" evidence="1">
    <location>
        <begin position="15"/>
        <end position="27"/>
    </location>
</feature>
<dbReference type="EMBL" id="CM029041">
    <property type="protein sequence ID" value="KAG2623524.1"/>
    <property type="molecule type" value="Genomic_DNA"/>
</dbReference>
<gene>
    <name evidence="2" type="ORF">PVAP13_3KG065154</name>
</gene>
<dbReference type="AlphaFoldDB" id="A0A8T0URI6"/>
<sequence>MTSITRRARRFWRPASTAQGRSARSRAAQRLVMQVPKGWTVNEIPSTPDPSNAVHERHLSFVPRLATPPPRSRRYSPPYPCSRRPTAV</sequence>
<keyword evidence="3" id="KW-1185">Reference proteome</keyword>
<proteinExistence type="predicted"/>
<feature type="region of interest" description="Disordered" evidence="1">
    <location>
        <begin position="61"/>
        <end position="88"/>
    </location>
</feature>
<dbReference type="Proteomes" id="UP000823388">
    <property type="component" value="Chromosome 3K"/>
</dbReference>
<evidence type="ECO:0000313" key="3">
    <source>
        <dbReference type="Proteomes" id="UP000823388"/>
    </source>
</evidence>
<organism evidence="2 3">
    <name type="scientific">Panicum virgatum</name>
    <name type="common">Blackwell switchgrass</name>
    <dbReference type="NCBI Taxonomy" id="38727"/>
    <lineage>
        <taxon>Eukaryota</taxon>
        <taxon>Viridiplantae</taxon>
        <taxon>Streptophyta</taxon>
        <taxon>Embryophyta</taxon>
        <taxon>Tracheophyta</taxon>
        <taxon>Spermatophyta</taxon>
        <taxon>Magnoliopsida</taxon>
        <taxon>Liliopsida</taxon>
        <taxon>Poales</taxon>
        <taxon>Poaceae</taxon>
        <taxon>PACMAD clade</taxon>
        <taxon>Panicoideae</taxon>
        <taxon>Panicodae</taxon>
        <taxon>Paniceae</taxon>
        <taxon>Panicinae</taxon>
        <taxon>Panicum</taxon>
        <taxon>Panicum sect. Hiantes</taxon>
    </lineage>
</organism>
<protein>
    <submittedName>
        <fullName evidence="2">Uncharacterized protein</fullName>
    </submittedName>
</protein>
<comment type="caution">
    <text evidence="2">The sequence shown here is derived from an EMBL/GenBank/DDBJ whole genome shotgun (WGS) entry which is preliminary data.</text>
</comment>
<name>A0A8T0URI6_PANVG</name>
<evidence type="ECO:0000313" key="2">
    <source>
        <dbReference type="EMBL" id="KAG2623524.1"/>
    </source>
</evidence>
<feature type="compositionally biased region" description="Basic residues" evidence="1">
    <location>
        <begin position="1"/>
        <end position="12"/>
    </location>
</feature>